<dbReference type="PIRSF" id="PIRSF001365">
    <property type="entry name" value="DHDPS"/>
    <property type="match status" value="1"/>
</dbReference>
<dbReference type="InterPro" id="IPR013785">
    <property type="entry name" value="Aldolase_TIM"/>
</dbReference>
<keyword evidence="1 2" id="KW-0456">Lyase</keyword>
<evidence type="ECO:0000256" key="1">
    <source>
        <dbReference type="ARBA" id="ARBA00023239"/>
    </source>
</evidence>
<dbReference type="SUPFAM" id="SSF51569">
    <property type="entry name" value="Aldolase"/>
    <property type="match status" value="1"/>
</dbReference>
<evidence type="ECO:0000256" key="2">
    <source>
        <dbReference type="PIRNR" id="PIRNR001365"/>
    </source>
</evidence>
<dbReference type="CDD" id="cd00408">
    <property type="entry name" value="DHDPS-like"/>
    <property type="match status" value="1"/>
</dbReference>
<dbReference type="PANTHER" id="PTHR12128">
    <property type="entry name" value="DIHYDRODIPICOLINATE SYNTHASE"/>
    <property type="match status" value="1"/>
</dbReference>
<dbReference type="Pfam" id="PF00701">
    <property type="entry name" value="DHDPS"/>
    <property type="match status" value="1"/>
</dbReference>
<keyword evidence="4" id="KW-1185">Reference proteome</keyword>
<comment type="similarity">
    <text evidence="2">Belongs to the DapA family.</text>
</comment>
<dbReference type="PANTHER" id="PTHR12128:SF72">
    <property type="entry name" value="DIHYDRODIPICOLINATE SYNTHASE"/>
    <property type="match status" value="1"/>
</dbReference>
<name>A0A1I4ANT3_9HYPH</name>
<evidence type="ECO:0000313" key="3">
    <source>
        <dbReference type="EMBL" id="SFK58165.1"/>
    </source>
</evidence>
<accession>A0A1I4ANT3</accession>
<reference evidence="3 4" key="1">
    <citation type="submission" date="2016-10" db="EMBL/GenBank/DDBJ databases">
        <authorList>
            <person name="Varghese N."/>
            <person name="Submissions S."/>
        </authorList>
    </citation>
    <scope>NUCLEOTIDE SEQUENCE [LARGE SCALE GENOMIC DNA]</scope>
    <source>
        <strain evidence="3 4">DSM 16392</strain>
    </source>
</reference>
<dbReference type="SMART" id="SM01130">
    <property type="entry name" value="DHDPS"/>
    <property type="match status" value="1"/>
</dbReference>
<dbReference type="InterPro" id="IPR002220">
    <property type="entry name" value="DapA-like"/>
</dbReference>
<comment type="caution">
    <text evidence="3">The sequence shown here is derived from an EMBL/GenBank/DDBJ whole genome shotgun (WGS) entry which is preliminary data.</text>
</comment>
<evidence type="ECO:0000313" key="4">
    <source>
        <dbReference type="Proteomes" id="UP000199598"/>
    </source>
</evidence>
<gene>
    <name evidence="3" type="ORF">SAMN04488518_106324</name>
</gene>
<organism evidence="3 4">
    <name type="scientific">Pseudovibrio ascidiaceicola</name>
    <dbReference type="NCBI Taxonomy" id="285279"/>
    <lineage>
        <taxon>Bacteria</taxon>
        <taxon>Pseudomonadati</taxon>
        <taxon>Pseudomonadota</taxon>
        <taxon>Alphaproteobacteria</taxon>
        <taxon>Hyphomicrobiales</taxon>
        <taxon>Stappiaceae</taxon>
        <taxon>Pseudovibrio</taxon>
    </lineage>
</organism>
<dbReference type="EMBL" id="FOSK01000006">
    <property type="protein sequence ID" value="SFK58165.1"/>
    <property type="molecule type" value="Genomic_DNA"/>
</dbReference>
<protein>
    <submittedName>
        <fullName evidence="3">4-hydroxy-tetrahydrodipicolinate synthase</fullName>
    </submittedName>
</protein>
<dbReference type="Gene3D" id="3.20.20.70">
    <property type="entry name" value="Aldolase class I"/>
    <property type="match status" value="1"/>
</dbReference>
<proteinExistence type="inferred from homology"/>
<dbReference type="RefSeq" id="WP_093520199.1">
    <property type="nucleotide sequence ID" value="NZ_FOSK01000006.1"/>
</dbReference>
<sequence>MWTGVYPAVTTKFTENDELDFVEMERCFQLQMDAGCDGIIVCGSLGEAMALEPEEKIEILKLAKKVCGSKHVIMTVCESSTRRAKKAAADAAAAGANGLMVLPGVPYRSAPHETVAHIKAVAKAGGVPVMVYNNPVAYGVDVTLDMFAELADEPLIVAMKESTDDIRRATEVINRFGDRFKVLTGVDNLALESLMMGVDGWVAGLVVAFPRETVAIYKLAKAGRYQEALEIYRWFRPLLDLDVSTNLVQNIKLAEMVAIGSNDRVRAPRLALSGAERARVIKVVEDAIACRPELPELKELCDTSM</sequence>
<dbReference type="Proteomes" id="UP000199598">
    <property type="component" value="Unassembled WGS sequence"/>
</dbReference>